<proteinExistence type="predicted"/>
<dbReference type="Proteomes" id="UP000183918">
    <property type="component" value="Unassembled WGS sequence"/>
</dbReference>
<dbReference type="GO" id="GO:0015297">
    <property type="term" value="F:antiporter activity"/>
    <property type="evidence" value="ECO:0007669"/>
    <property type="project" value="InterPro"/>
</dbReference>
<evidence type="ECO:0000313" key="8">
    <source>
        <dbReference type="EMBL" id="SDY61386.1"/>
    </source>
</evidence>
<evidence type="ECO:0000256" key="5">
    <source>
        <dbReference type="ARBA" id="ARBA00022989"/>
    </source>
</evidence>
<dbReference type="PANTHER" id="PTHR43549:SF3">
    <property type="entry name" value="MULTIDRUG RESISTANCE PROTEIN YPNP-RELATED"/>
    <property type="match status" value="1"/>
</dbReference>
<dbReference type="AlphaFoldDB" id="A0A1H3LAR8"/>
<keyword evidence="4 7" id="KW-0812">Transmembrane</keyword>
<name>A0A1H3LAR8_9FIRM</name>
<dbReference type="GO" id="GO:0042910">
    <property type="term" value="F:xenobiotic transmembrane transporter activity"/>
    <property type="evidence" value="ECO:0007669"/>
    <property type="project" value="InterPro"/>
</dbReference>
<dbReference type="InterPro" id="IPR048279">
    <property type="entry name" value="MdtK-like"/>
</dbReference>
<feature type="transmembrane region" description="Helical" evidence="7">
    <location>
        <begin position="189"/>
        <end position="213"/>
    </location>
</feature>
<feature type="transmembrane region" description="Helical" evidence="7">
    <location>
        <begin position="12"/>
        <end position="31"/>
    </location>
</feature>
<keyword evidence="9" id="KW-1185">Reference proteome</keyword>
<keyword evidence="6 7" id="KW-0472">Membrane</keyword>
<comment type="subcellular location">
    <subcellularLocation>
        <location evidence="1">Cell membrane</location>
        <topology evidence="1">Multi-pass membrane protein</topology>
    </subcellularLocation>
</comment>
<sequence length="457" mass="49524">MERDMTQGKPFGLIAKFGIPLFLGNVFQQLYNAADSIIVSRYVGNDALAAVGSTGTIMFLIIGFAQGITTGCTVLTSQRYGAKNEKGVRRSVANAILLAIIIIALTTLVSILAMKNILILMRTPKEIFGQAYTYITIICAGLVALVFYNLFSAFLRAVGNSVIPLVALIFSSVLNVVLDLIFIKNFHMGVAGAAIATVSSQGISAILCLIYIIKNEKLLWPKKNEWFLDSNDSKLQIGVGLPMAIQFAITASGTMVMQTAINNFGVVTVSAFAAASKLHGLMSQAFPAMGQAMATYSGQNYGKGNIKHLREGVRVATIMSTVMAIVTGILAVVLVRPTMMIYFRTAKEVADAFPAAQTYIVLSALFYVPLSYIFIYRNTMQGCGYAFLPLMGGVVELVSRTVCGIISVCLHNSTLAFFCDSSAWITTGIYVLIAYNFVIKDILKKCDENQQLQVKRL</sequence>
<keyword evidence="2" id="KW-0813">Transport</keyword>
<protein>
    <submittedName>
        <fullName evidence="8">Putative efflux protein, MATE family</fullName>
    </submittedName>
</protein>
<feature type="transmembrane region" description="Helical" evidence="7">
    <location>
        <begin position="387"/>
        <end position="408"/>
    </location>
</feature>
<feature type="transmembrane region" description="Helical" evidence="7">
    <location>
        <begin position="51"/>
        <end position="75"/>
    </location>
</feature>
<dbReference type="CDD" id="cd13138">
    <property type="entry name" value="MATE_yoeA_like"/>
    <property type="match status" value="1"/>
</dbReference>
<feature type="transmembrane region" description="Helical" evidence="7">
    <location>
        <begin position="355"/>
        <end position="375"/>
    </location>
</feature>
<accession>A0A1H3LAR8</accession>
<evidence type="ECO:0000256" key="2">
    <source>
        <dbReference type="ARBA" id="ARBA00022448"/>
    </source>
</evidence>
<keyword evidence="3" id="KW-1003">Cell membrane</keyword>
<dbReference type="Pfam" id="PF01554">
    <property type="entry name" value="MatE"/>
    <property type="match status" value="2"/>
</dbReference>
<dbReference type="RefSeq" id="WP_074718511.1">
    <property type="nucleotide sequence ID" value="NZ_FNPG01000024.1"/>
</dbReference>
<dbReference type="PIRSF" id="PIRSF006603">
    <property type="entry name" value="DinF"/>
    <property type="match status" value="1"/>
</dbReference>
<evidence type="ECO:0000256" key="6">
    <source>
        <dbReference type="ARBA" id="ARBA00023136"/>
    </source>
</evidence>
<feature type="transmembrane region" description="Helical" evidence="7">
    <location>
        <begin position="414"/>
        <end position="435"/>
    </location>
</feature>
<dbReference type="STRING" id="1122142.SAMN02910414_01963"/>
<dbReference type="OrthoDB" id="9776324at2"/>
<feature type="transmembrane region" description="Helical" evidence="7">
    <location>
        <begin position="131"/>
        <end position="150"/>
    </location>
</feature>
<dbReference type="NCBIfam" id="TIGR00797">
    <property type="entry name" value="matE"/>
    <property type="match status" value="1"/>
</dbReference>
<feature type="transmembrane region" description="Helical" evidence="7">
    <location>
        <begin position="313"/>
        <end position="335"/>
    </location>
</feature>
<evidence type="ECO:0000256" key="3">
    <source>
        <dbReference type="ARBA" id="ARBA00022475"/>
    </source>
</evidence>
<evidence type="ECO:0000256" key="4">
    <source>
        <dbReference type="ARBA" id="ARBA00022692"/>
    </source>
</evidence>
<feature type="transmembrane region" description="Helical" evidence="7">
    <location>
        <begin position="162"/>
        <end position="183"/>
    </location>
</feature>
<dbReference type="EMBL" id="FNPG01000024">
    <property type="protein sequence ID" value="SDY61386.1"/>
    <property type="molecule type" value="Genomic_DNA"/>
</dbReference>
<dbReference type="PANTHER" id="PTHR43549">
    <property type="entry name" value="MULTIDRUG RESISTANCE PROTEIN YPNP-RELATED"/>
    <property type="match status" value="1"/>
</dbReference>
<gene>
    <name evidence="8" type="ORF">SAMN02910414_01963</name>
</gene>
<reference evidence="8 9" key="1">
    <citation type="submission" date="2016-10" db="EMBL/GenBank/DDBJ databases">
        <authorList>
            <person name="de Groot N.N."/>
        </authorList>
    </citation>
    <scope>NUCLEOTIDE SEQUENCE [LARGE SCALE GENOMIC DNA]</scope>
    <source>
        <strain evidence="8 9">DSM 14045</strain>
    </source>
</reference>
<evidence type="ECO:0000256" key="7">
    <source>
        <dbReference type="SAM" id="Phobius"/>
    </source>
</evidence>
<dbReference type="GO" id="GO:0005886">
    <property type="term" value="C:plasma membrane"/>
    <property type="evidence" value="ECO:0007669"/>
    <property type="project" value="UniProtKB-SubCell"/>
</dbReference>
<evidence type="ECO:0000313" key="9">
    <source>
        <dbReference type="Proteomes" id="UP000183918"/>
    </source>
</evidence>
<evidence type="ECO:0000256" key="1">
    <source>
        <dbReference type="ARBA" id="ARBA00004651"/>
    </source>
</evidence>
<dbReference type="InterPro" id="IPR002528">
    <property type="entry name" value="MATE_fam"/>
</dbReference>
<keyword evidence="5 7" id="KW-1133">Transmembrane helix</keyword>
<organism evidence="8 9">
    <name type="scientific">Lachnobacterium bovis DSM 14045</name>
    <dbReference type="NCBI Taxonomy" id="1122142"/>
    <lineage>
        <taxon>Bacteria</taxon>
        <taxon>Bacillati</taxon>
        <taxon>Bacillota</taxon>
        <taxon>Clostridia</taxon>
        <taxon>Lachnospirales</taxon>
        <taxon>Lachnospiraceae</taxon>
        <taxon>Lachnobacterium</taxon>
    </lineage>
</organism>
<dbReference type="InterPro" id="IPR052031">
    <property type="entry name" value="Membrane_Transporter-Flippase"/>
</dbReference>
<feature type="transmembrane region" description="Helical" evidence="7">
    <location>
        <begin position="96"/>
        <end position="119"/>
    </location>
</feature>